<accession>A0AAE1AV90</accession>
<evidence type="ECO:0000256" key="1">
    <source>
        <dbReference type="SAM" id="MobiDB-lite"/>
    </source>
</evidence>
<name>A0AAE1AV90_9GAST</name>
<reference evidence="2" key="1">
    <citation type="journal article" date="2023" name="G3 (Bethesda)">
        <title>A reference genome for the long-term kleptoplast-retaining sea slug Elysia crispata morphotype clarki.</title>
        <authorList>
            <person name="Eastman K.E."/>
            <person name="Pendleton A.L."/>
            <person name="Shaikh M.A."/>
            <person name="Suttiyut T."/>
            <person name="Ogas R."/>
            <person name="Tomko P."/>
            <person name="Gavelis G."/>
            <person name="Widhalm J.R."/>
            <person name="Wisecaver J.H."/>
        </authorList>
    </citation>
    <scope>NUCLEOTIDE SEQUENCE</scope>
    <source>
        <strain evidence="2">ECLA1</strain>
    </source>
</reference>
<gene>
    <name evidence="2" type="ORF">RRG08_061062</name>
</gene>
<evidence type="ECO:0000313" key="3">
    <source>
        <dbReference type="Proteomes" id="UP001283361"/>
    </source>
</evidence>
<proteinExistence type="predicted"/>
<feature type="region of interest" description="Disordered" evidence="1">
    <location>
        <begin position="62"/>
        <end position="95"/>
    </location>
</feature>
<dbReference type="AlphaFoldDB" id="A0AAE1AV90"/>
<keyword evidence="3" id="KW-1185">Reference proteome</keyword>
<organism evidence="2 3">
    <name type="scientific">Elysia crispata</name>
    <name type="common">lettuce slug</name>
    <dbReference type="NCBI Taxonomy" id="231223"/>
    <lineage>
        <taxon>Eukaryota</taxon>
        <taxon>Metazoa</taxon>
        <taxon>Spiralia</taxon>
        <taxon>Lophotrochozoa</taxon>
        <taxon>Mollusca</taxon>
        <taxon>Gastropoda</taxon>
        <taxon>Heterobranchia</taxon>
        <taxon>Euthyneura</taxon>
        <taxon>Panpulmonata</taxon>
        <taxon>Sacoglossa</taxon>
        <taxon>Placobranchoidea</taxon>
        <taxon>Plakobranchidae</taxon>
        <taxon>Elysia</taxon>
    </lineage>
</organism>
<protein>
    <submittedName>
        <fullName evidence="2">Uncharacterized protein</fullName>
    </submittedName>
</protein>
<dbReference type="Proteomes" id="UP001283361">
    <property type="component" value="Unassembled WGS sequence"/>
</dbReference>
<dbReference type="EMBL" id="JAWDGP010001129">
    <property type="protein sequence ID" value="KAK3794395.1"/>
    <property type="molecule type" value="Genomic_DNA"/>
</dbReference>
<evidence type="ECO:0000313" key="2">
    <source>
        <dbReference type="EMBL" id="KAK3794395.1"/>
    </source>
</evidence>
<comment type="caution">
    <text evidence="2">The sequence shown here is derived from an EMBL/GenBank/DDBJ whole genome shotgun (WGS) entry which is preliminary data.</text>
</comment>
<sequence>MRTSSAHPVACSPAHSAWMRVTSAQVTSGTRVLAEATIAVCRQTQPLWLVVLCDGHRAPHRAASTDAQLGGQKPRAAGGDGPRPARRGEDNDPECSGGHLVSGWIACPACPTTLGPLTRAKWRSGGQTMITQWCIIMLSGVEISQHYFNQPLSAIDTTNTKQSMFYLLGPLTIDSIVPGSRLGEQTRQCFDVWMVKSRKQASVTPDWWRPEKDHSAGRVTDEALTRSAQRLKFTQTS</sequence>